<dbReference type="SUPFAM" id="SSF51556">
    <property type="entry name" value="Metallo-dependent hydrolases"/>
    <property type="match status" value="1"/>
</dbReference>
<proteinExistence type="predicted"/>
<sequence length="58" mass="6583">DNDRYFTVIWKIFKNKNKPETGSICIGAHMEGPFISPERKGAHDPKLLIAPSIELTEK</sequence>
<dbReference type="AlphaFoldDB" id="A0A060CL49"/>
<dbReference type="InterPro" id="IPR032466">
    <property type="entry name" value="Metal_Hydrolase"/>
</dbReference>
<protein>
    <submittedName>
        <fullName evidence="1">CAZy families CE9 protein</fullName>
    </submittedName>
</protein>
<dbReference type="EMBL" id="KF126176">
    <property type="protein sequence ID" value="AIA93521.1"/>
    <property type="molecule type" value="Genomic_DNA"/>
</dbReference>
<feature type="non-terminal residue" evidence="1">
    <location>
        <position position="1"/>
    </location>
</feature>
<dbReference type="Gene3D" id="3.20.20.140">
    <property type="entry name" value="Metal-dependent hydrolases"/>
    <property type="match status" value="1"/>
</dbReference>
<reference evidence="1" key="1">
    <citation type="journal article" date="2013" name="Environ. Microbiol.">
        <title>Seasonally variable intestinal metagenomes of the red palm weevil (Rhynchophorus ferrugineus).</title>
        <authorList>
            <person name="Jia S."/>
            <person name="Zhang X."/>
            <person name="Zhang G."/>
            <person name="Yin A."/>
            <person name="Zhang S."/>
            <person name="Li F."/>
            <person name="Wang L."/>
            <person name="Zhao D."/>
            <person name="Yun Q."/>
            <person name="Tala"/>
            <person name="Wang J."/>
            <person name="Sun G."/>
            <person name="Baabdullah M."/>
            <person name="Yu X."/>
            <person name="Hu S."/>
            <person name="Al-Mssallem I.S."/>
            <person name="Yu J."/>
        </authorList>
    </citation>
    <scope>NUCLEOTIDE SEQUENCE</scope>
</reference>
<evidence type="ECO:0000313" key="1">
    <source>
        <dbReference type="EMBL" id="AIA93521.1"/>
    </source>
</evidence>
<organism evidence="1">
    <name type="scientific">uncultured Thermanaerovibrio sp</name>
    <dbReference type="NCBI Taxonomy" id="860788"/>
    <lineage>
        <taxon>Bacteria</taxon>
        <taxon>Thermotogati</taxon>
        <taxon>Synergistota</taxon>
        <taxon>Synergistia</taxon>
        <taxon>Synergistales</taxon>
        <taxon>Synergistaceae</taxon>
        <taxon>Thermanaerovibrio</taxon>
        <taxon>environmental samples</taxon>
    </lineage>
</organism>
<accession>A0A060CL49</accession>
<name>A0A060CL49_9BACT</name>